<dbReference type="GO" id="GO:0102522">
    <property type="term" value="F:tRNA 4-demethylwyosine alpha-amino-alpha-carboxypropyltransferase activity"/>
    <property type="evidence" value="ECO:0007669"/>
    <property type="project" value="UniProtKB-EC"/>
</dbReference>
<keyword evidence="2 6" id="KW-0808">Transferase</keyword>
<dbReference type="OrthoDB" id="2387925at2759"/>
<evidence type="ECO:0000313" key="8">
    <source>
        <dbReference type="EMBL" id="KSA02029.1"/>
    </source>
</evidence>
<dbReference type="Pfam" id="PF02475">
    <property type="entry name" value="TRM5-TYW2_MTfase"/>
    <property type="match status" value="1"/>
</dbReference>
<dbReference type="EMBL" id="LMYN01000037">
    <property type="protein sequence ID" value="KSA02029.1"/>
    <property type="molecule type" value="Genomic_DNA"/>
</dbReference>
<dbReference type="PANTHER" id="PTHR23245:SF25">
    <property type="entry name" value="TRNA WYBUTOSINE-SYNTHESIZING PROTEIN 2 HOMOLOG"/>
    <property type="match status" value="1"/>
</dbReference>
<dbReference type="GO" id="GO:0031591">
    <property type="term" value="P:wybutosine biosynthetic process"/>
    <property type="evidence" value="ECO:0007669"/>
    <property type="project" value="InterPro"/>
</dbReference>
<comment type="caution">
    <text evidence="8">The sequence shown here is derived from an EMBL/GenBank/DDBJ whole genome shotgun (WGS) entry which is preliminary data.</text>
</comment>
<sequence length="414" mass="47541">MTRCIVIGIENAVQIKSVKVFLEELGVFNRNKKISKSGNLHQLYTTCENIDELEGIPEKDIEIGYYEADEGHRRTLEAVVRELLTKKEVGEDIETLMQHVPKKWSVYPPMILLNSGTFDTDTWTRLFEDVGIKDEFFRHILLSGVFPSGLTHIAVNKPIIEEDVMRRPFNILPVYGDFGPEPSEKMFDDPTEEDFERAFWCSAVQNGIYQTWAPRFTMFSRGNIKEKKRVLEECKDANKKCVFDLYAGIGYFTLSYLRNGATVFCWEINPWSIQGLIKSVTQNGYKYKLIGRQDLFDHTSYTNCDQDGVVIYIFHESNEFAMDRYLQFQKILPIAHINLGLLPTSVPSWPTTKALVQNSSTGTVIHVHENVHVDDFVKIGQKAASYFEGNMIAINRVKTFAPDIWHVVIDISLK</sequence>
<dbReference type="SUPFAM" id="SSF53335">
    <property type="entry name" value="S-adenosyl-L-methionine-dependent methyltransferases"/>
    <property type="match status" value="1"/>
</dbReference>
<dbReference type="InterPro" id="IPR030382">
    <property type="entry name" value="MeTrfase_TRM5/TYW2"/>
</dbReference>
<dbReference type="AlphaFoldDB" id="A0A0V1Q0I2"/>
<evidence type="ECO:0000256" key="6">
    <source>
        <dbReference type="PIRNR" id="PIRNR038972"/>
    </source>
</evidence>
<dbReference type="Gene3D" id="3.40.50.150">
    <property type="entry name" value="Vaccinia Virus protein VP39"/>
    <property type="match status" value="1"/>
</dbReference>
<proteinExistence type="inferred from homology"/>
<dbReference type="PROSITE" id="PS51684">
    <property type="entry name" value="SAM_MT_TRM5_TYW2"/>
    <property type="match status" value="1"/>
</dbReference>
<dbReference type="InterPro" id="IPR056743">
    <property type="entry name" value="TRM5-TYW2-like_MTfase"/>
</dbReference>
<evidence type="ECO:0000256" key="3">
    <source>
        <dbReference type="ARBA" id="ARBA00022691"/>
    </source>
</evidence>
<dbReference type="PIRSF" id="PIRSF038972">
    <property type="entry name" value="Trm12"/>
    <property type="match status" value="1"/>
</dbReference>
<name>A0A0V1Q0I2_9ASCO</name>
<keyword evidence="4 6" id="KW-0819">tRNA processing</keyword>
<accession>A0A0V1Q0I2</accession>
<evidence type="ECO:0000256" key="4">
    <source>
        <dbReference type="ARBA" id="ARBA00022694"/>
    </source>
</evidence>
<dbReference type="Proteomes" id="UP000054251">
    <property type="component" value="Unassembled WGS sequence"/>
</dbReference>
<evidence type="ECO:0000256" key="5">
    <source>
        <dbReference type="ARBA" id="ARBA00049400"/>
    </source>
</evidence>
<dbReference type="InterPro" id="IPR029063">
    <property type="entry name" value="SAM-dependent_MTases_sf"/>
</dbReference>
<dbReference type="GeneID" id="26839251"/>
<keyword evidence="9" id="KW-1185">Reference proteome</keyword>
<comment type="subcellular location">
    <subcellularLocation>
        <location evidence="6">Cytoplasm</location>
    </subcellularLocation>
</comment>
<reference evidence="8 9" key="1">
    <citation type="submission" date="2015-11" db="EMBL/GenBank/DDBJ databases">
        <title>The genome of Debaryomyces fabryi.</title>
        <authorList>
            <person name="Tafer H."/>
            <person name="Lopandic K."/>
        </authorList>
    </citation>
    <scope>NUCLEOTIDE SEQUENCE [LARGE SCALE GENOMIC DNA]</scope>
    <source>
        <strain evidence="8 9">CBS 789</strain>
    </source>
</reference>
<keyword evidence="3 6" id="KW-0949">S-adenosyl-L-methionine</keyword>
<comment type="catalytic activity">
    <reaction evidence="5">
        <text>4-demethylwyosine(37) in tRNA(Phe) + S-adenosyl-L-methionine = 4-demethyl-7-[(3S)-3-amino-3-carboxypropyl]wyosine(37) in tRNA(Phe) + S-methyl-5'-thioadenosine + H(+)</text>
        <dbReference type="Rhea" id="RHEA:36355"/>
        <dbReference type="Rhea" id="RHEA-COMP:10164"/>
        <dbReference type="Rhea" id="RHEA-COMP:10378"/>
        <dbReference type="ChEBI" id="CHEBI:15378"/>
        <dbReference type="ChEBI" id="CHEBI:17509"/>
        <dbReference type="ChEBI" id="CHEBI:59789"/>
        <dbReference type="ChEBI" id="CHEBI:64315"/>
        <dbReference type="ChEBI" id="CHEBI:73550"/>
        <dbReference type="EC" id="2.5.1.114"/>
    </reaction>
</comment>
<protein>
    <recommendedName>
        <fullName evidence="6">tRNA wybutosine-synthesizing protein 2</fullName>
        <shortName evidence="6">tRNA-yW-synthesizing protein 2</shortName>
    </recommendedName>
    <alternativeName>
        <fullName evidence="6">tRNA(Phe) (4-demethylwyosine(37)-C(7)) aminocarboxypropyltransferase</fullName>
    </alternativeName>
</protein>
<evidence type="ECO:0000313" key="9">
    <source>
        <dbReference type="Proteomes" id="UP000054251"/>
    </source>
</evidence>
<comment type="similarity">
    <text evidence="6">Belongs to the class I-like SAM-binding methyltransferase superfamily. TRM5/TYW2 family.</text>
</comment>
<dbReference type="PANTHER" id="PTHR23245">
    <property type="entry name" value="TRNA METHYLTRANSFERASE"/>
    <property type="match status" value="1"/>
</dbReference>
<keyword evidence="6" id="KW-0963">Cytoplasm</keyword>
<evidence type="ECO:0000256" key="1">
    <source>
        <dbReference type="ARBA" id="ARBA00004797"/>
    </source>
</evidence>
<dbReference type="GO" id="GO:0008757">
    <property type="term" value="F:S-adenosylmethionine-dependent methyltransferase activity"/>
    <property type="evidence" value="ECO:0007669"/>
    <property type="project" value="InterPro"/>
</dbReference>
<dbReference type="RefSeq" id="XP_015468131.1">
    <property type="nucleotide sequence ID" value="XM_015611072.1"/>
</dbReference>
<dbReference type="GO" id="GO:0008175">
    <property type="term" value="F:tRNA methyltransferase activity"/>
    <property type="evidence" value="ECO:0007669"/>
    <property type="project" value="TreeGrafter"/>
</dbReference>
<dbReference type="GO" id="GO:0005737">
    <property type="term" value="C:cytoplasm"/>
    <property type="evidence" value="ECO:0007669"/>
    <property type="project" value="UniProtKB-SubCell"/>
</dbReference>
<evidence type="ECO:0000256" key="2">
    <source>
        <dbReference type="ARBA" id="ARBA00022679"/>
    </source>
</evidence>
<gene>
    <name evidence="8" type="ORF">AC631_02242</name>
</gene>
<organism evidence="8 9">
    <name type="scientific">Debaryomyces fabryi</name>
    <dbReference type="NCBI Taxonomy" id="58627"/>
    <lineage>
        <taxon>Eukaryota</taxon>
        <taxon>Fungi</taxon>
        <taxon>Dikarya</taxon>
        <taxon>Ascomycota</taxon>
        <taxon>Saccharomycotina</taxon>
        <taxon>Pichiomycetes</taxon>
        <taxon>Debaryomycetaceae</taxon>
        <taxon>Debaryomyces</taxon>
    </lineage>
</organism>
<comment type="pathway">
    <text evidence="1 6">tRNA modification; wybutosine-tRNA(Phe) biosynthesis.</text>
</comment>
<dbReference type="UniPathway" id="UPA00375"/>
<comment type="function">
    <text evidence="6">S-adenosyl-L-methionine-dependent transferase that acts as a component of the wybutosine biosynthesis pathway. Wybutosine is a hyper modified guanosine with a tricyclic base found at the 3'-position adjacent to the anticodon of eukaryotic phenylalanine tRNA. Catalyzes the transfer of the alpha-amino-alpha-carboxypropyl (acp) group from S-adenosyl-L-methionine to the C-7 position of 4-demethylwyosine (imG-14) to produce wybutosine-86.</text>
</comment>
<evidence type="ECO:0000259" key="7">
    <source>
        <dbReference type="PROSITE" id="PS51684"/>
    </source>
</evidence>
<dbReference type="InterPro" id="IPR026274">
    <property type="entry name" value="tRNA_wybutosine_synth_prot_2"/>
</dbReference>
<feature type="domain" description="SAM-dependent methyltransferase TRM5/TYW2-type" evidence="7">
    <location>
        <begin position="127"/>
        <end position="414"/>
    </location>
</feature>
<dbReference type="GO" id="GO:0030488">
    <property type="term" value="P:tRNA methylation"/>
    <property type="evidence" value="ECO:0007669"/>
    <property type="project" value="TreeGrafter"/>
</dbReference>